<keyword evidence="3 7" id="KW-0547">Nucleotide-binding</keyword>
<dbReference type="OrthoDB" id="9802326at2"/>
<dbReference type="InterPro" id="IPR045864">
    <property type="entry name" value="aa-tRNA-synth_II/BPL/LPL"/>
</dbReference>
<keyword evidence="7" id="KW-0963">Cytoplasm</keyword>
<dbReference type="InterPro" id="IPR047090">
    <property type="entry name" value="AspRS_core"/>
</dbReference>
<feature type="region of interest" description="Aspartate" evidence="7">
    <location>
        <begin position="199"/>
        <end position="202"/>
    </location>
</feature>
<comment type="similarity">
    <text evidence="1 7">Belongs to the class-II aminoacyl-tRNA synthetase family. Type 1 subfamily.</text>
</comment>
<evidence type="ECO:0000313" key="10">
    <source>
        <dbReference type="Proteomes" id="UP000000925"/>
    </source>
</evidence>
<dbReference type="AlphaFoldDB" id="D5EIM4"/>
<reference evidence="9 10" key="1">
    <citation type="journal article" date="2010" name="Stand. Genomic Sci.">
        <title>Complete genome sequence of Coraliomargarita akajimensis type strain (04OKA010-24).</title>
        <authorList>
            <person name="Mavromatis K."/>
            <person name="Abt B."/>
            <person name="Brambilla E."/>
            <person name="Lapidus A."/>
            <person name="Copeland A."/>
            <person name="Deshpande S."/>
            <person name="Nolan M."/>
            <person name="Lucas S."/>
            <person name="Tice H."/>
            <person name="Cheng J.F."/>
            <person name="Han C."/>
            <person name="Detter J.C."/>
            <person name="Woyke T."/>
            <person name="Goodwin L."/>
            <person name="Pitluck S."/>
            <person name="Held B."/>
            <person name="Brettin T."/>
            <person name="Tapia R."/>
            <person name="Ivanova N."/>
            <person name="Mikhailova N."/>
            <person name="Pati A."/>
            <person name="Liolios K."/>
            <person name="Chen A."/>
            <person name="Palaniappan K."/>
            <person name="Land M."/>
            <person name="Hauser L."/>
            <person name="Chang Y.J."/>
            <person name="Jeffries C.D."/>
            <person name="Rohde M."/>
            <person name="Goker M."/>
            <person name="Bristow J."/>
            <person name="Eisen J.A."/>
            <person name="Markowitz V."/>
            <person name="Hugenholtz P."/>
            <person name="Klenk H.P."/>
            <person name="Kyrpides N.C."/>
        </authorList>
    </citation>
    <scope>NUCLEOTIDE SEQUENCE [LARGE SCALE GENOMIC DNA]</scope>
    <source>
        <strain evidence="10">DSM 45221 / IAM 15411 / JCM 23193 / KCTC 12865</strain>
    </source>
</reference>
<dbReference type="PANTHER" id="PTHR22594">
    <property type="entry name" value="ASPARTYL/LYSYL-TRNA SYNTHETASE"/>
    <property type="match status" value="1"/>
</dbReference>
<dbReference type="PANTHER" id="PTHR22594:SF5">
    <property type="entry name" value="ASPARTATE--TRNA LIGASE, MITOCHONDRIAL"/>
    <property type="match status" value="1"/>
</dbReference>
<dbReference type="InterPro" id="IPR004524">
    <property type="entry name" value="Asp-tRNA-ligase_1"/>
</dbReference>
<feature type="binding site" evidence="7">
    <location>
        <position position="230"/>
    </location>
    <ligand>
        <name>ATP</name>
        <dbReference type="ChEBI" id="CHEBI:30616"/>
    </ligand>
</feature>
<evidence type="ECO:0000313" key="9">
    <source>
        <dbReference type="EMBL" id="ADE56145.1"/>
    </source>
</evidence>
<feature type="binding site" evidence="7">
    <location>
        <position position="453"/>
    </location>
    <ligand>
        <name>L-aspartate</name>
        <dbReference type="ChEBI" id="CHEBI:29991"/>
    </ligand>
</feature>
<keyword evidence="4 7" id="KW-0067">ATP-binding</keyword>
<dbReference type="Pfam" id="PF00152">
    <property type="entry name" value="tRNA-synt_2"/>
    <property type="match status" value="1"/>
</dbReference>
<feature type="domain" description="Aminoacyl-transfer RNA synthetases class-II family profile" evidence="8">
    <location>
        <begin position="142"/>
        <end position="561"/>
    </location>
</feature>
<feature type="binding site" evidence="7">
    <location>
        <position position="175"/>
    </location>
    <ligand>
        <name>L-aspartate</name>
        <dbReference type="ChEBI" id="CHEBI:29991"/>
    </ligand>
</feature>
<protein>
    <recommendedName>
        <fullName evidence="7">Aspartate--tRNA(Asp/Asn) ligase</fullName>
        <ecNumber evidence="7">6.1.1.23</ecNumber>
    </recommendedName>
    <alternativeName>
        <fullName evidence="7">Aspartyl-tRNA synthetase</fullName>
        <shortName evidence="7">AspRS</shortName>
    </alternativeName>
    <alternativeName>
        <fullName evidence="7">Non-discriminating aspartyl-tRNA synthetase</fullName>
        <shortName evidence="7">ND-AspRS</shortName>
    </alternativeName>
</protein>
<dbReference type="InterPro" id="IPR012340">
    <property type="entry name" value="NA-bd_OB-fold"/>
</dbReference>
<comment type="function">
    <text evidence="7">Aspartyl-tRNA synthetase with relaxed tRNA specificity since it is able to aspartylate not only its cognate tRNA(Asp) but also tRNA(Asn). Reaction proceeds in two steps: L-aspartate is first activated by ATP to form Asp-AMP and then transferred to the acceptor end of tRNA(Asp/Asn).</text>
</comment>
<dbReference type="GO" id="GO:0006422">
    <property type="term" value="P:aspartyl-tRNA aminoacylation"/>
    <property type="evidence" value="ECO:0007669"/>
    <property type="project" value="UniProtKB-UniRule"/>
</dbReference>
<evidence type="ECO:0000259" key="8">
    <source>
        <dbReference type="PROSITE" id="PS50862"/>
    </source>
</evidence>
<dbReference type="Proteomes" id="UP000000925">
    <property type="component" value="Chromosome"/>
</dbReference>
<dbReference type="InterPro" id="IPR002312">
    <property type="entry name" value="Asp/Asn-tRNA-synth_IIb"/>
</dbReference>
<dbReference type="KEGG" id="caa:Caka_3132"/>
<dbReference type="InterPro" id="IPR047089">
    <property type="entry name" value="Asp-tRNA-ligase_1_N"/>
</dbReference>
<comment type="catalytic activity">
    <reaction evidence="7">
        <text>tRNA(Asx) + L-aspartate + ATP = L-aspartyl-tRNA(Asx) + AMP + diphosphate</text>
        <dbReference type="Rhea" id="RHEA:18349"/>
        <dbReference type="Rhea" id="RHEA-COMP:9710"/>
        <dbReference type="Rhea" id="RHEA-COMP:9711"/>
        <dbReference type="ChEBI" id="CHEBI:29991"/>
        <dbReference type="ChEBI" id="CHEBI:30616"/>
        <dbReference type="ChEBI" id="CHEBI:33019"/>
        <dbReference type="ChEBI" id="CHEBI:78442"/>
        <dbReference type="ChEBI" id="CHEBI:78516"/>
        <dbReference type="ChEBI" id="CHEBI:456215"/>
        <dbReference type="EC" id="6.1.1.23"/>
    </reaction>
</comment>
<dbReference type="InterPro" id="IPR029351">
    <property type="entry name" value="GAD_dom"/>
</dbReference>
<dbReference type="Gene3D" id="3.30.930.10">
    <property type="entry name" value="Bira Bifunctional Protein, Domain 2"/>
    <property type="match status" value="1"/>
</dbReference>
<accession>D5EIM4</accession>
<keyword evidence="2 7" id="KW-0436">Ligase</keyword>
<name>D5EIM4_CORAD</name>
<evidence type="ECO:0000256" key="2">
    <source>
        <dbReference type="ARBA" id="ARBA00022598"/>
    </source>
</evidence>
<feature type="binding site" evidence="7">
    <location>
        <begin position="540"/>
        <end position="543"/>
    </location>
    <ligand>
        <name>ATP</name>
        <dbReference type="ChEBI" id="CHEBI:30616"/>
    </ligand>
</feature>
<dbReference type="InterPro" id="IPR004365">
    <property type="entry name" value="NA-bd_OB_tRNA"/>
</dbReference>
<gene>
    <name evidence="7" type="primary">aspS</name>
    <name evidence="9" type="ordered locus">Caka_3132</name>
</gene>
<dbReference type="SUPFAM" id="SSF55261">
    <property type="entry name" value="GAD domain-like"/>
    <property type="match status" value="1"/>
</dbReference>
<evidence type="ECO:0000256" key="1">
    <source>
        <dbReference type="ARBA" id="ARBA00006303"/>
    </source>
</evidence>
<dbReference type="GO" id="GO:0050560">
    <property type="term" value="F:aspartate-tRNA(Asn) ligase activity"/>
    <property type="evidence" value="ECO:0007669"/>
    <property type="project" value="UniProtKB-EC"/>
</dbReference>
<dbReference type="CDD" id="cd04317">
    <property type="entry name" value="EcAspRS_like_N"/>
    <property type="match status" value="1"/>
</dbReference>
<dbReference type="Gene3D" id="3.30.1360.30">
    <property type="entry name" value="GAD-like domain"/>
    <property type="match status" value="1"/>
</dbReference>
<dbReference type="GO" id="GO:0004815">
    <property type="term" value="F:aspartate-tRNA ligase activity"/>
    <property type="evidence" value="ECO:0007669"/>
    <property type="project" value="UniProtKB-UniRule"/>
</dbReference>
<comment type="subcellular location">
    <subcellularLocation>
        <location evidence="7">Cytoplasm</location>
    </subcellularLocation>
</comment>
<comment type="caution">
    <text evidence="7">Lacks conserved residue(s) required for the propagation of feature annotation.</text>
</comment>
<feature type="binding site" evidence="7">
    <location>
        <position position="221"/>
    </location>
    <ligand>
        <name>L-aspartate</name>
        <dbReference type="ChEBI" id="CHEBI:29991"/>
    </ligand>
</feature>
<dbReference type="InterPro" id="IPR004115">
    <property type="entry name" value="GAD-like_sf"/>
</dbReference>
<dbReference type="Gene3D" id="2.40.50.140">
    <property type="entry name" value="Nucleic acid-binding proteins"/>
    <property type="match status" value="1"/>
</dbReference>
<dbReference type="GO" id="GO:0005524">
    <property type="term" value="F:ATP binding"/>
    <property type="evidence" value="ECO:0007669"/>
    <property type="project" value="UniProtKB-UniRule"/>
</dbReference>
<dbReference type="NCBIfam" id="NF001750">
    <property type="entry name" value="PRK00476.1"/>
    <property type="match status" value="1"/>
</dbReference>
<dbReference type="InterPro" id="IPR006195">
    <property type="entry name" value="aa-tRNA-synth_II"/>
</dbReference>
<comment type="subunit">
    <text evidence="7">Homodimer.</text>
</comment>
<dbReference type="eggNOG" id="COG0173">
    <property type="taxonomic scope" value="Bacteria"/>
</dbReference>
<dbReference type="GO" id="GO:0003676">
    <property type="term" value="F:nucleic acid binding"/>
    <property type="evidence" value="ECO:0007669"/>
    <property type="project" value="InterPro"/>
</dbReference>
<evidence type="ECO:0000256" key="3">
    <source>
        <dbReference type="ARBA" id="ARBA00022741"/>
    </source>
</evidence>
<dbReference type="Pfam" id="PF02938">
    <property type="entry name" value="GAD"/>
    <property type="match status" value="1"/>
</dbReference>
<dbReference type="STRING" id="583355.Caka_3132"/>
<dbReference type="SUPFAM" id="SSF50249">
    <property type="entry name" value="Nucleic acid-binding proteins"/>
    <property type="match status" value="1"/>
</dbReference>
<dbReference type="EMBL" id="CP001998">
    <property type="protein sequence ID" value="ADE56145.1"/>
    <property type="molecule type" value="Genomic_DNA"/>
</dbReference>
<proteinExistence type="inferred from homology"/>
<sequence length="595" mass="67138">MKRSHHCSQLRKSDAGSTVTLAGWVDSVRDHGGILFVDLRDREGLTQIVFDPANKELEAQFGSIKPESVIAVSGTVQERIAEAVNPNLATGDIEVHAAELKIHNVSKTPPFPMDDSADKTSEDIRMTYRYLDLRRSSNLNILRLRHKTSQAIRNYMDEEAFVEVETPMLFKSTPEGAREFLVPSRMNPGAFYALPQSPQQYKQMLMVAGVERYYQLARCFRDEDLRADRQPEFTQLDIELSFIDREDMYALIEGLMKRVWKDVLDVELETPFLRMSYFDAMNRFGVDKPDMRFDMELQDCANIFANSGFKVFKGALDSGGAIKAFNAKGLADLTQGELRGLEDAAKSLGAKGLAFIKSENGEWKSPILKFFSDEEKAALKEQLNIEDGDIVFFAATEWERACTILGRVRLDAAQLLVKRGKLTIDPSDYKFLWVIEFPLMLMDEEQGRFVASHHPFTAPVEEDIPLLDSDPKKVRGQHYDLVLNGVELGGGSIRIHQPDVQKKVFEDVLKIEPDVVESRFGYMLKAFEYGAPPHGGIAFGLDRMVTILAQRTSIRDVIAFPKNQKGQEMMTASPGIATDKQLRDLHVKAVLPKKD</sequence>
<evidence type="ECO:0000256" key="6">
    <source>
        <dbReference type="ARBA" id="ARBA00023146"/>
    </source>
</evidence>
<dbReference type="CDD" id="cd00777">
    <property type="entry name" value="AspRS_core"/>
    <property type="match status" value="1"/>
</dbReference>
<dbReference type="RefSeq" id="WP_013044861.1">
    <property type="nucleotide sequence ID" value="NC_014008.1"/>
</dbReference>
<dbReference type="EC" id="6.1.1.23" evidence="7"/>
<dbReference type="InterPro" id="IPR004364">
    <property type="entry name" value="Aa-tRNA-synt_II"/>
</dbReference>
<keyword evidence="5 7" id="KW-0648">Protein biosynthesis</keyword>
<feature type="site" description="Important for tRNA non-discrimination" evidence="7">
    <location>
        <position position="31"/>
    </location>
</feature>
<feature type="binding site" evidence="7">
    <location>
        <begin position="221"/>
        <end position="223"/>
    </location>
    <ligand>
        <name>ATP</name>
        <dbReference type="ChEBI" id="CHEBI:30616"/>
    </ligand>
</feature>
<evidence type="ECO:0000256" key="4">
    <source>
        <dbReference type="ARBA" id="ARBA00022840"/>
    </source>
</evidence>
<dbReference type="HOGENOM" id="CLU_014330_3_2_0"/>
<dbReference type="NCBIfam" id="TIGR00459">
    <property type="entry name" value="aspS_bact"/>
    <property type="match status" value="1"/>
</dbReference>
<dbReference type="GO" id="GO:0005737">
    <property type="term" value="C:cytoplasm"/>
    <property type="evidence" value="ECO:0007669"/>
    <property type="project" value="UniProtKB-SubCell"/>
</dbReference>
<dbReference type="SUPFAM" id="SSF55681">
    <property type="entry name" value="Class II aaRS and biotin synthetases"/>
    <property type="match status" value="1"/>
</dbReference>
<dbReference type="Pfam" id="PF01336">
    <property type="entry name" value="tRNA_anti-codon"/>
    <property type="match status" value="1"/>
</dbReference>
<evidence type="ECO:0000256" key="5">
    <source>
        <dbReference type="ARBA" id="ARBA00022917"/>
    </source>
</evidence>
<keyword evidence="6 7" id="KW-0030">Aminoacyl-tRNA synthetase</keyword>
<organism evidence="9 10">
    <name type="scientific">Coraliomargarita akajimensis (strain DSM 45221 / IAM 15411 / JCM 23193 / KCTC 12865 / 04OKA010-24)</name>
    <dbReference type="NCBI Taxonomy" id="583355"/>
    <lineage>
        <taxon>Bacteria</taxon>
        <taxon>Pseudomonadati</taxon>
        <taxon>Verrucomicrobiota</taxon>
        <taxon>Opitutia</taxon>
        <taxon>Puniceicoccales</taxon>
        <taxon>Coraliomargaritaceae</taxon>
        <taxon>Coraliomargarita</taxon>
    </lineage>
</organism>
<dbReference type="PRINTS" id="PR01042">
    <property type="entry name" value="TRNASYNTHASP"/>
</dbReference>
<evidence type="ECO:0000256" key="7">
    <source>
        <dbReference type="HAMAP-Rule" id="MF_00044"/>
    </source>
</evidence>
<feature type="binding site" evidence="7">
    <location>
        <position position="487"/>
    </location>
    <ligand>
        <name>ATP</name>
        <dbReference type="ChEBI" id="CHEBI:30616"/>
    </ligand>
</feature>
<dbReference type="HAMAP" id="MF_00044">
    <property type="entry name" value="Asp_tRNA_synth_type1"/>
    <property type="match status" value="1"/>
</dbReference>
<feature type="binding site" evidence="7">
    <location>
        <position position="494"/>
    </location>
    <ligand>
        <name>L-aspartate</name>
        <dbReference type="ChEBI" id="CHEBI:29991"/>
    </ligand>
</feature>
<dbReference type="PROSITE" id="PS50862">
    <property type="entry name" value="AA_TRNA_LIGASE_II"/>
    <property type="match status" value="1"/>
</dbReference>
<keyword evidence="10" id="KW-1185">Reference proteome</keyword>